<feature type="transmembrane region" description="Helical" evidence="1">
    <location>
        <begin position="115"/>
        <end position="135"/>
    </location>
</feature>
<evidence type="ECO:0000256" key="1">
    <source>
        <dbReference type="SAM" id="Phobius"/>
    </source>
</evidence>
<feature type="transmembrane region" description="Helical" evidence="1">
    <location>
        <begin position="311"/>
        <end position="329"/>
    </location>
</feature>
<dbReference type="Proteomes" id="UP001595692">
    <property type="component" value="Unassembled WGS sequence"/>
</dbReference>
<feature type="transmembrane region" description="Helical" evidence="1">
    <location>
        <begin position="12"/>
        <end position="28"/>
    </location>
</feature>
<dbReference type="GO" id="GO:0016746">
    <property type="term" value="F:acyltransferase activity"/>
    <property type="evidence" value="ECO:0007669"/>
    <property type="project" value="UniProtKB-KW"/>
</dbReference>
<dbReference type="RefSeq" id="WP_377152375.1">
    <property type="nucleotide sequence ID" value="NZ_JBHSAF010000014.1"/>
</dbReference>
<feature type="transmembrane region" description="Helical" evidence="1">
    <location>
        <begin position="83"/>
        <end position="103"/>
    </location>
</feature>
<feature type="transmembrane region" description="Helical" evidence="1">
    <location>
        <begin position="285"/>
        <end position="305"/>
    </location>
</feature>
<keyword evidence="1" id="KW-0472">Membrane</keyword>
<dbReference type="InterPro" id="IPR002656">
    <property type="entry name" value="Acyl_transf_3_dom"/>
</dbReference>
<feature type="transmembrane region" description="Helical" evidence="1">
    <location>
        <begin position="216"/>
        <end position="235"/>
    </location>
</feature>
<gene>
    <name evidence="3" type="ORF">ACFOSS_10845</name>
</gene>
<feature type="transmembrane region" description="Helical" evidence="1">
    <location>
        <begin position="48"/>
        <end position="71"/>
    </location>
</feature>
<comment type="caution">
    <text evidence="3">The sequence shown here is derived from an EMBL/GenBank/DDBJ whole genome shotgun (WGS) entry which is preliminary data.</text>
</comment>
<evidence type="ECO:0000313" key="3">
    <source>
        <dbReference type="EMBL" id="MFC3913961.1"/>
    </source>
</evidence>
<organism evidence="3 4">
    <name type="scientific">Pseudaeromonas sharmana</name>
    <dbReference type="NCBI Taxonomy" id="328412"/>
    <lineage>
        <taxon>Bacteria</taxon>
        <taxon>Pseudomonadati</taxon>
        <taxon>Pseudomonadota</taxon>
        <taxon>Gammaproteobacteria</taxon>
        <taxon>Aeromonadales</taxon>
        <taxon>Aeromonadaceae</taxon>
        <taxon>Pseudaeromonas</taxon>
    </lineage>
</organism>
<keyword evidence="4" id="KW-1185">Reference proteome</keyword>
<keyword evidence="3" id="KW-0012">Acyltransferase</keyword>
<keyword evidence="3" id="KW-0808">Transferase</keyword>
<feature type="transmembrane region" description="Helical" evidence="1">
    <location>
        <begin position="156"/>
        <end position="175"/>
    </location>
</feature>
<dbReference type="PANTHER" id="PTHR36927">
    <property type="entry name" value="BLR4337 PROTEIN"/>
    <property type="match status" value="1"/>
</dbReference>
<name>A0ABV8CPE4_9GAMM</name>
<keyword evidence="1" id="KW-1133">Transmembrane helix</keyword>
<dbReference type="Pfam" id="PF01757">
    <property type="entry name" value="Acyl_transf_3"/>
    <property type="match status" value="1"/>
</dbReference>
<protein>
    <submittedName>
        <fullName evidence="3">Acyltransferase family protein</fullName>
    </submittedName>
</protein>
<keyword evidence="1" id="KW-0812">Transmembrane</keyword>
<dbReference type="EMBL" id="JBHSAF010000014">
    <property type="protein sequence ID" value="MFC3913961.1"/>
    <property type="molecule type" value="Genomic_DNA"/>
</dbReference>
<reference evidence="4" key="1">
    <citation type="journal article" date="2019" name="Int. J. Syst. Evol. Microbiol.">
        <title>The Global Catalogue of Microorganisms (GCM) 10K type strain sequencing project: providing services to taxonomists for standard genome sequencing and annotation.</title>
        <authorList>
            <consortium name="The Broad Institute Genomics Platform"/>
            <consortium name="The Broad Institute Genome Sequencing Center for Infectious Disease"/>
            <person name="Wu L."/>
            <person name="Ma J."/>
        </authorList>
    </citation>
    <scope>NUCLEOTIDE SEQUENCE [LARGE SCALE GENOMIC DNA]</scope>
    <source>
        <strain evidence="4">CCUG 54939</strain>
    </source>
</reference>
<feature type="transmembrane region" description="Helical" evidence="1">
    <location>
        <begin position="181"/>
        <end position="204"/>
    </location>
</feature>
<dbReference type="PANTHER" id="PTHR36927:SF1">
    <property type="entry name" value="MDO-LIKE PROTEIN"/>
    <property type="match status" value="1"/>
</dbReference>
<sequence length="372" mass="42721">MRYFYMDSLRGILMVAGVFYHALLIYGTQGGSVLNDPGHYVALDYLAALVHLFRMETFFVISGFFMGMVLTKNTSLPALLKKRTMLILLPFCSVFFTLNVIQAHFMSTTGYFKVIHLWFLVNLLIYTYIVLLILPRHWLTKLDDSIFVRRGLINRYTFSLLAFVISSTVLALIKFNIIPKVVFQLSPALLVQFFIYYLLGLMFYSSAHLYSKMRHFRLLDWVILLPALVIYLGLLHSDLYDGLIKAAVMDLLRNFLALSLAMLALQLFYTCFNREIPFLRRVSDAAYSIYLFHYVIVVGIAAYLLPLAWDPLLKFTLVVIPGACIPYLLHRYVISRHAWLLLLFNGKEVAKSQRTTAPAMAAREETLAKDNG</sequence>
<feature type="transmembrane region" description="Helical" evidence="1">
    <location>
        <begin position="255"/>
        <end position="273"/>
    </location>
</feature>
<feature type="domain" description="Acyltransferase 3" evidence="2">
    <location>
        <begin position="5"/>
        <end position="330"/>
    </location>
</feature>
<accession>A0ABV8CPE4</accession>
<dbReference type="InterPro" id="IPR050623">
    <property type="entry name" value="Glucan_succinyl_AcylTrfase"/>
</dbReference>
<evidence type="ECO:0000313" key="4">
    <source>
        <dbReference type="Proteomes" id="UP001595692"/>
    </source>
</evidence>
<evidence type="ECO:0000259" key="2">
    <source>
        <dbReference type="Pfam" id="PF01757"/>
    </source>
</evidence>
<proteinExistence type="predicted"/>